<dbReference type="EMBL" id="JANBUK010003956">
    <property type="protein sequence ID" value="KAJ2765504.1"/>
    <property type="molecule type" value="Genomic_DNA"/>
</dbReference>
<sequence>MVIIEAPDVMQKRIRVPQQILDHCKAAGIPTAGNAAGRQGYDLKGAPEGPYPYPLGWTSKAKGAMAGCILSALVGFASILWYGWSSQQSYRPRPVLRAGDHERKLKPILGPYEWLTYRQINEIVLELGAGLSKLLKPSEPSRVVIYAPTSQQWTLCMLACYSQGMQVVTAYDTLGDDGLVHAMNETKAQIIFAKADQLPTLQRVSSRIASVHTI</sequence>
<evidence type="ECO:0000313" key="2">
    <source>
        <dbReference type="Proteomes" id="UP001140066"/>
    </source>
</evidence>
<feature type="non-terminal residue" evidence="1">
    <location>
        <position position="214"/>
    </location>
</feature>
<dbReference type="Proteomes" id="UP001140066">
    <property type="component" value="Unassembled WGS sequence"/>
</dbReference>
<keyword evidence="2" id="KW-1185">Reference proteome</keyword>
<name>A0ACC1JQU0_9FUNG</name>
<protein>
    <submittedName>
        <fullName evidence="1">Ferroxidase fet3</fullName>
    </submittedName>
</protein>
<evidence type="ECO:0000313" key="1">
    <source>
        <dbReference type="EMBL" id="KAJ2765504.1"/>
    </source>
</evidence>
<proteinExistence type="predicted"/>
<gene>
    <name evidence="1" type="primary">FET3_12</name>
    <name evidence="1" type="ORF">GGI18_006201</name>
</gene>
<organism evidence="1 2">
    <name type="scientific">Coemansia linderi</name>
    <dbReference type="NCBI Taxonomy" id="2663919"/>
    <lineage>
        <taxon>Eukaryota</taxon>
        <taxon>Fungi</taxon>
        <taxon>Fungi incertae sedis</taxon>
        <taxon>Zoopagomycota</taxon>
        <taxon>Kickxellomycotina</taxon>
        <taxon>Kickxellomycetes</taxon>
        <taxon>Kickxellales</taxon>
        <taxon>Kickxellaceae</taxon>
        <taxon>Coemansia</taxon>
    </lineage>
</organism>
<accession>A0ACC1JQU0</accession>
<comment type="caution">
    <text evidence="1">The sequence shown here is derived from an EMBL/GenBank/DDBJ whole genome shotgun (WGS) entry which is preliminary data.</text>
</comment>
<reference evidence="1" key="1">
    <citation type="submission" date="2022-07" db="EMBL/GenBank/DDBJ databases">
        <title>Phylogenomic reconstructions and comparative analyses of Kickxellomycotina fungi.</title>
        <authorList>
            <person name="Reynolds N.K."/>
            <person name="Stajich J.E."/>
            <person name="Barry K."/>
            <person name="Grigoriev I.V."/>
            <person name="Crous P."/>
            <person name="Smith M.E."/>
        </authorList>
    </citation>
    <scope>NUCLEOTIDE SEQUENCE</scope>
    <source>
        <strain evidence="1">BCRC 34191</strain>
    </source>
</reference>